<reference evidence="3" key="1">
    <citation type="submission" date="2025-08" db="UniProtKB">
        <authorList>
            <consortium name="RefSeq"/>
        </authorList>
    </citation>
    <scope>IDENTIFICATION</scope>
    <source>
        <tissue evidence="3">Testes</tissue>
    </source>
</reference>
<proteinExistence type="predicted"/>
<protein>
    <submittedName>
        <fullName evidence="3">GRB2-associated-binding protein 2-like</fullName>
    </submittedName>
</protein>
<dbReference type="Proteomes" id="UP000694865">
    <property type="component" value="Unplaced"/>
</dbReference>
<gene>
    <name evidence="3" type="primary">LOC102802232</name>
</gene>
<feature type="domain" description="PH" evidence="1">
    <location>
        <begin position="3"/>
        <end position="125"/>
    </location>
</feature>
<sequence length="138" mass="16257">MADVVCTGWLKKSPPATKMSIWGVPIASCTSWGQKFWKDRWCVLKKRGSTYYLEYYKNEWATRPKGEIDLSKCEQVIEGLEFENRRNLLNAHIFNIVTSKRTYYLVTKTEDDMFRWVRNICRVCGFINEEPPQTSEVT</sequence>
<name>A0ABM0MCQ2_SACKO</name>
<evidence type="ECO:0000313" key="3">
    <source>
        <dbReference type="RefSeq" id="XP_006817793.1"/>
    </source>
</evidence>
<dbReference type="InterPro" id="IPR001849">
    <property type="entry name" value="PH_domain"/>
</dbReference>
<dbReference type="PROSITE" id="PS50003">
    <property type="entry name" value="PH_DOMAIN"/>
    <property type="match status" value="1"/>
</dbReference>
<dbReference type="SUPFAM" id="SSF50729">
    <property type="entry name" value="PH domain-like"/>
    <property type="match status" value="1"/>
</dbReference>
<dbReference type="InterPro" id="IPR011993">
    <property type="entry name" value="PH-like_dom_sf"/>
</dbReference>
<feature type="non-terminal residue" evidence="3">
    <location>
        <position position="138"/>
    </location>
</feature>
<accession>A0ABM0MCQ2</accession>
<dbReference type="SMART" id="SM00233">
    <property type="entry name" value="PH"/>
    <property type="match status" value="1"/>
</dbReference>
<organism evidence="2 3">
    <name type="scientific">Saccoglossus kowalevskii</name>
    <name type="common">Acorn worm</name>
    <dbReference type="NCBI Taxonomy" id="10224"/>
    <lineage>
        <taxon>Eukaryota</taxon>
        <taxon>Metazoa</taxon>
        <taxon>Hemichordata</taxon>
        <taxon>Enteropneusta</taxon>
        <taxon>Harrimaniidae</taxon>
        <taxon>Saccoglossus</taxon>
    </lineage>
</organism>
<dbReference type="InterPro" id="IPR046355">
    <property type="entry name" value="Gab1-4-like"/>
</dbReference>
<keyword evidence="2" id="KW-1185">Reference proteome</keyword>
<dbReference type="PANTHER" id="PTHR45960">
    <property type="entry name" value="GRB2-ASSOCIATED-BINDING PROTEIN"/>
    <property type="match status" value="1"/>
</dbReference>
<dbReference type="RefSeq" id="XP_006817793.1">
    <property type="nucleotide sequence ID" value="XM_006817730.1"/>
</dbReference>
<evidence type="ECO:0000313" key="2">
    <source>
        <dbReference type="Proteomes" id="UP000694865"/>
    </source>
</evidence>
<dbReference type="Gene3D" id="2.30.29.30">
    <property type="entry name" value="Pleckstrin-homology domain (PH domain)/Phosphotyrosine-binding domain (PTB)"/>
    <property type="match status" value="1"/>
</dbReference>
<dbReference type="GeneID" id="102802232"/>
<dbReference type="PANTHER" id="PTHR45960:SF2">
    <property type="entry name" value="PROTEIN DAUGHTER OF SEVENLESS"/>
    <property type="match status" value="1"/>
</dbReference>
<dbReference type="Pfam" id="PF00169">
    <property type="entry name" value="PH"/>
    <property type="match status" value="1"/>
</dbReference>
<evidence type="ECO:0000259" key="1">
    <source>
        <dbReference type="PROSITE" id="PS50003"/>
    </source>
</evidence>